<dbReference type="Pfam" id="PF04227">
    <property type="entry name" value="Indigoidine_A"/>
    <property type="match status" value="1"/>
</dbReference>
<dbReference type="GO" id="GO:0005737">
    <property type="term" value="C:cytoplasm"/>
    <property type="evidence" value="ECO:0007669"/>
    <property type="project" value="TreeGrafter"/>
</dbReference>
<evidence type="ECO:0000256" key="1">
    <source>
        <dbReference type="ARBA" id="ARBA00022679"/>
    </source>
</evidence>
<keyword evidence="4" id="KW-0378">Hydrolase</keyword>
<dbReference type="SUPFAM" id="SSF110581">
    <property type="entry name" value="Indigoidine synthase A-like"/>
    <property type="match status" value="1"/>
</dbReference>
<dbReference type="AlphaFoldDB" id="A0AAD9K6W6"/>
<protein>
    <recommendedName>
        <fullName evidence="8">Carbohydrate kinase PfkB domain-containing protein</fullName>
    </recommendedName>
</protein>
<dbReference type="GO" id="GO:0016301">
    <property type="term" value="F:kinase activity"/>
    <property type="evidence" value="ECO:0007669"/>
    <property type="project" value="UniProtKB-KW"/>
</dbReference>
<dbReference type="GO" id="GO:0016798">
    <property type="term" value="F:hydrolase activity, acting on glycosyl bonds"/>
    <property type="evidence" value="ECO:0007669"/>
    <property type="project" value="UniProtKB-KW"/>
</dbReference>
<organism evidence="9 10">
    <name type="scientific">Paralvinella palmiformis</name>
    <dbReference type="NCBI Taxonomy" id="53620"/>
    <lineage>
        <taxon>Eukaryota</taxon>
        <taxon>Metazoa</taxon>
        <taxon>Spiralia</taxon>
        <taxon>Lophotrochozoa</taxon>
        <taxon>Annelida</taxon>
        <taxon>Polychaeta</taxon>
        <taxon>Sedentaria</taxon>
        <taxon>Canalipalpata</taxon>
        <taxon>Terebellida</taxon>
        <taxon>Terebelliformia</taxon>
        <taxon>Alvinellidae</taxon>
        <taxon>Paralvinella</taxon>
    </lineage>
</organism>
<keyword evidence="1" id="KW-0808">Transferase</keyword>
<evidence type="ECO:0000259" key="8">
    <source>
        <dbReference type="Pfam" id="PF00294"/>
    </source>
</evidence>
<dbReference type="InterPro" id="IPR029056">
    <property type="entry name" value="Ribokinase-like"/>
</dbReference>
<dbReference type="InterPro" id="IPR022830">
    <property type="entry name" value="Indigdn_synthA-like"/>
</dbReference>
<accession>A0AAD9K6W6</accession>
<dbReference type="SUPFAM" id="SSF53613">
    <property type="entry name" value="Ribokinase-like"/>
    <property type="match status" value="1"/>
</dbReference>
<dbReference type="GO" id="GO:0006796">
    <property type="term" value="P:phosphate-containing compound metabolic process"/>
    <property type="evidence" value="ECO:0007669"/>
    <property type="project" value="UniProtKB-ARBA"/>
</dbReference>
<dbReference type="Pfam" id="PF00294">
    <property type="entry name" value="PfkB"/>
    <property type="match status" value="1"/>
</dbReference>
<sequence length="414" mass="44384">MDATGVKEKTAGFQTALEVEQIVRSYGCVPATVAIISGKLCVGISSSQIEWLGSGAKAIKASRRDLSFLISQGLHGGTTVSATMIAAYLAGISLFATGGIGGVHKDVNNTFDISADLRELGRTPVAVVSAGIKSILDIPRTLEYLETEGVGVYTYGPTTDFPSFFTRKTMGHKLQLTSGNLIAVPVPTEHEADPENIALIKNNAMVASQIAVALSGLQKGRAHQGQSARSFSTTSRYYNKNQRDHHTQQVVVIGGINIDITASFCDSHVLPNGDTYPGSIRQSLGGVGRNIADGLARLGQNTVLLSTIGHDSYSNLLEVECSHMDLSHTLRCNDYSSAIYCAILNHEGALINGISDFDIHKKIDRDYLSKHEDVICRAALVIFDGNIPADSMAYLTDICYQHSIPNSIETNPLK</sequence>
<keyword evidence="5" id="KW-0464">Manganese</keyword>
<dbReference type="InterPro" id="IPR002173">
    <property type="entry name" value="Carboh/pur_kinase_PfkB_CS"/>
</dbReference>
<reference evidence="9" key="1">
    <citation type="journal article" date="2023" name="Mol. Biol. Evol.">
        <title>Third-Generation Sequencing Reveals the Adaptive Role of the Epigenome in Three Deep-Sea Polychaetes.</title>
        <authorList>
            <person name="Perez M."/>
            <person name="Aroh O."/>
            <person name="Sun Y."/>
            <person name="Lan Y."/>
            <person name="Juniper S.K."/>
            <person name="Young C.R."/>
            <person name="Angers B."/>
            <person name="Qian P.Y."/>
        </authorList>
    </citation>
    <scope>NUCLEOTIDE SEQUENCE</scope>
    <source>
        <strain evidence="9">P08H-3</strain>
    </source>
</reference>
<evidence type="ECO:0000256" key="2">
    <source>
        <dbReference type="ARBA" id="ARBA00022723"/>
    </source>
</evidence>
<dbReference type="Gene3D" id="3.40.1790.10">
    <property type="entry name" value="Indigoidine synthase domain"/>
    <property type="match status" value="1"/>
</dbReference>
<feature type="domain" description="Carbohydrate kinase PfkB" evidence="8">
    <location>
        <begin position="248"/>
        <end position="410"/>
    </location>
</feature>
<evidence type="ECO:0000313" key="10">
    <source>
        <dbReference type="Proteomes" id="UP001208570"/>
    </source>
</evidence>
<gene>
    <name evidence="9" type="ORF">LSH36_45g09018</name>
</gene>
<dbReference type="EMBL" id="JAODUP010000045">
    <property type="protein sequence ID" value="KAK2165807.1"/>
    <property type="molecule type" value="Genomic_DNA"/>
</dbReference>
<dbReference type="GO" id="GO:0046872">
    <property type="term" value="F:metal ion binding"/>
    <property type="evidence" value="ECO:0007669"/>
    <property type="project" value="UniProtKB-KW"/>
</dbReference>
<keyword evidence="10" id="KW-1185">Reference proteome</keyword>
<proteinExistence type="predicted"/>
<evidence type="ECO:0000256" key="4">
    <source>
        <dbReference type="ARBA" id="ARBA00022801"/>
    </source>
</evidence>
<dbReference type="Gene3D" id="3.40.1190.20">
    <property type="match status" value="1"/>
</dbReference>
<keyword evidence="3" id="KW-0418">Kinase</keyword>
<dbReference type="Proteomes" id="UP001208570">
    <property type="component" value="Unassembled WGS sequence"/>
</dbReference>
<evidence type="ECO:0000256" key="5">
    <source>
        <dbReference type="ARBA" id="ARBA00023211"/>
    </source>
</evidence>
<dbReference type="PANTHER" id="PTHR42909:SF1">
    <property type="entry name" value="CARBOHYDRATE KINASE PFKB DOMAIN-CONTAINING PROTEIN"/>
    <property type="match status" value="1"/>
</dbReference>
<dbReference type="GO" id="GO:0004730">
    <property type="term" value="F:pseudouridylate synthase activity"/>
    <property type="evidence" value="ECO:0007669"/>
    <property type="project" value="InterPro"/>
</dbReference>
<dbReference type="PROSITE" id="PS00583">
    <property type="entry name" value="PFKB_KINASES_1"/>
    <property type="match status" value="1"/>
</dbReference>
<keyword evidence="2" id="KW-0479">Metal-binding</keyword>
<evidence type="ECO:0000256" key="6">
    <source>
        <dbReference type="ARBA" id="ARBA00023239"/>
    </source>
</evidence>
<evidence type="ECO:0000313" key="9">
    <source>
        <dbReference type="EMBL" id="KAK2165807.1"/>
    </source>
</evidence>
<dbReference type="InterPro" id="IPR007342">
    <property type="entry name" value="PsuG"/>
</dbReference>
<keyword evidence="6" id="KW-0456">Lyase</keyword>
<dbReference type="PANTHER" id="PTHR42909">
    <property type="entry name" value="ZGC:136858"/>
    <property type="match status" value="1"/>
</dbReference>
<keyword evidence="7" id="KW-0326">Glycosidase</keyword>
<name>A0AAD9K6W6_9ANNE</name>
<evidence type="ECO:0000256" key="3">
    <source>
        <dbReference type="ARBA" id="ARBA00022777"/>
    </source>
</evidence>
<evidence type="ECO:0000256" key="7">
    <source>
        <dbReference type="ARBA" id="ARBA00023295"/>
    </source>
</evidence>
<dbReference type="InterPro" id="IPR011611">
    <property type="entry name" value="PfkB_dom"/>
</dbReference>
<comment type="caution">
    <text evidence="9">The sequence shown here is derived from an EMBL/GenBank/DDBJ whole genome shotgun (WGS) entry which is preliminary data.</text>
</comment>